<gene>
    <name evidence="1" type="ORF">M514_19816</name>
</gene>
<proteinExistence type="predicted"/>
<evidence type="ECO:0000313" key="1">
    <source>
        <dbReference type="EMBL" id="KFD67939.1"/>
    </source>
</evidence>
<dbReference type="AlphaFoldDB" id="A0A085NEP3"/>
<protein>
    <submittedName>
        <fullName evidence="1">Uncharacterized protein</fullName>
    </submittedName>
</protein>
<name>A0A085NEP3_9BILA</name>
<accession>A0A085NEP3</accession>
<sequence>MLRNCLMCGVHDEGLQRRLLAGPSLTLKNAQQMAMASESAQTGIKELLFPDPPLEVGLISTSRGRRSGTYGSREAHGDQTKSCYRFKGCHAQWKCQFKC</sequence>
<dbReference type="EMBL" id="KL367509">
    <property type="protein sequence ID" value="KFD67939.1"/>
    <property type="molecule type" value="Genomic_DNA"/>
</dbReference>
<organism evidence="1">
    <name type="scientific">Trichuris suis</name>
    <name type="common">pig whipworm</name>
    <dbReference type="NCBI Taxonomy" id="68888"/>
    <lineage>
        <taxon>Eukaryota</taxon>
        <taxon>Metazoa</taxon>
        <taxon>Ecdysozoa</taxon>
        <taxon>Nematoda</taxon>
        <taxon>Enoplea</taxon>
        <taxon>Dorylaimia</taxon>
        <taxon>Trichinellida</taxon>
        <taxon>Trichuridae</taxon>
        <taxon>Trichuris</taxon>
    </lineage>
</organism>
<reference evidence="1" key="1">
    <citation type="journal article" date="2014" name="Nat. Genet.">
        <title>Genome and transcriptome of the porcine whipworm Trichuris suis.</title>
        <authorList>
            <person name="Jex A.R."/>
            <person name="Nejsum P."/>
            <person name="Schwarz E.M."/>
            <person name="Hu L."/>
            <person name="Young N.D."/>
            <person name="Hall R.S."/>
            <person name="Korhonen P.K."/>
            <person name="Liao S."/>
            <person name="Thamsborg S."/>
            <person name="Xia J."/>
            <person name="Xu P."/>
            <person name="Wang S."/>
            <person name="Scheerlinck J.P."/>
            <person name="Hofmann A."/>
            <person name="Sternberg P.W."/>
            <person name="Wang J."/>
            <person name="Gasser R.B."/>
        </authorList>
    </citation>
    <scope>NUCLEOTIDE SEQUENCE [LARGE SCALE GENOMIC DNA]</scope>
    <source>
        <strain evidence="1">DCEP-RM93F</strain>
    </source>
</reference>
<dbReference type="Proteomes" id="UP000030758">
    <property type="component" value="Unassembled WGS sequence"/>
</dbReference>